<evidence type="ECO:0000313" key="1">
    <source>
        <dbReference type="EMBL" id="MBB3114710.1"/>
    </source>
</evidence>
<dbReference type="EMBL" id="JACHXK010000040">
    <property type="protein sequence ID" value="MBB3114710.1"/>
    <property type="molecule type" value="Genomic_DNA"/>
</dbReference>
<protein>
    <submittedName>
        <fullName evidence="1">Uncharacterized protein</fullName>
    </submittedName>
</protein>
<gene>
    <name evidence="1" type="ORF">FHS18_006853</name>
</gene>
<sequence length="226" mass="25832">MSIHPVNRLVRTPVTRVEPIPPYAKHTYVDHPDQQPYGGGLPLYAILPLKQALEHARAWLQQSQILYKSASALTRLRTSPLRKSETYPAELIEHIHTVIEQVNKLQAVYAAGEQSLHPELYSSIQEPLERYASWRTGLSFSLIERRWEVNEAQLRSLCAQDPVTANRMWSGPEGIARLIGSFLEDIASRPFYDMLRPSAAATHFRQYHYSSDSLSLWKGLMLNRTV</sequence>
<keyword evidence="2" id="KW-1185">Reference proteome</keyword>
<comment type="caution">
    <text evidence="1">The sequence shown here is derived from an EMBL/GenBank/DDBJ whole genome shotgun (WGS) entry which is preliminary data.</text>
</comment>
<organism evidence="1 2">
    <name type="scientific">Paenibacillus phyllosphaerae</name>
    <dbReference type="NCBI Taxonomy" id="274593"/>
    <lineage>
        <taxon>Bacteria</taxon>
        <taxon>Bacillati</taxon>
        <taxon>Bacillota</taxon>
        <taxon>Bacilli</taxon>
        <taxon>Bacillales</taxon>
        <taxon>Paenibacillaceae</taxon>
        <taxon>Paenibacillus</taxon>
    </lineage>
</organism>
<dbReference type="Proteomes" id="UP000570361">
    <property type="component" value="Unassembled WGS sequence"/>
</dbReference>
<dbReference type="RefSeq" id="WP_183604722.1">
    <property type="nucleotide sequence ID" value="NZ_JACHXK010000040.1"/>
</dbReference>
<accession>A0A7W5B5C4</accession>
<evidence type="ECO:0000313" key="2">
    <source>
        <dbReference type="Proteomes" id="UP000570361"/>
    </source>
</evidence>
<name>A0A7W5B5C4_9BACL</name>
<proteinExistence type="predicted"/>
<dbReference type="AlphaFoldDB" id="A0A7W5B5C4"/>
<reference evidence="1 2" key="1">
    <citation type="submission" date="2020-08" db="EMBL/GenBank/DDBJ databases">
        <title>Genomic Encyclopedia of Type Strains, Phase III (KMG-III): the genomes of soil and plant-associated and newly described type strains.</title>
        <authorList>
            <person name="Whitman W."/>
        </authorList>
    </citation>
    <scope>NUCLEOTIDE SEQUENCE [LARGE SCALE GENOMIC DNA]</scope>
    <source>
        <strain evidence="1 2">CECT 5862</strain>
    </source>
</reference>